<protein>
    <submittedName>
        <fullName evidence="1">Uncharacterized protein</fullName>
    </submittedName>
</protein>
<comment type="caution">
    <text evidence="1">The sequence shown here is derived from an EMBL/GenBank/DDBJ whole genome shotgun (WGS) entry which is preliminary data.</text>
</comment>
<evidence type="ECO:0000313" key="2">
    <source>
        <dbReference type="Proteomes" id="UP000006201"/>
    </source>
</evidence>
<sequence>MGHPRSVISPRTKSLKRTLKRKGAELSYCKIMLNPKYFLFETTVKKSDPMAFSYTAVLLTKNSLAINKL</sequence>
<dbReference type="AlphaFoldDB" id="A4CAB0"/>
<dbReference type="EMBL" id="AAOH01000004">
    <property type="protein sequence ID" value="EAR28318.1"/>
    <property type="molecule type" value="Genomic_DNA"/>
</dbReference>
<dbReference type="Proteomes" id="UP000006201">
    <property type="component" value="Unassembled WGS sequence"/>
</dbReference>
<name>A4CAB0_9GAMM</name>
<evidence type="ECO:0000313" key="1">
    <source>
        <dbReference type="EMBL" id="EAR28318.1"/>
    </source>
</evidence>
<keyword evidence="2" id="KW-1185">Reference proteome</keyword>
<organism evidence="1 2">
    <name type="scientific">Pseudoalteromonas tunicata D2</name>
    <dbReference type="NCBI Taxonomy" id="87626"/>
    <lineage>
        <taxon>Bacteria</taxon>
        <taxon>Pseudomonadati</taxon>
        <taxon>Pseudomonadota</taxon>
        <taxon>Gammaproteobacteria</taxon>
        <taxon>Alteromonadales</taxon>
        <taxon>Pseudoalteromonadaceae</taxon>
        <taxon>Pseudoalteromonas</taxon>
    </lineage>
</organism>
<dbReference type="HOGENOM" id="CLU_2772855_0_0_6"/>
<accession>A4CAB0</accession>
<reference evidence="1 2" key="1">
    <citation type="submission" date="2006-02" db="EMBL/GenBank/DDBJ databases">
        <authorList>
            <person name="Moran M.A."/>
            <person name="Kjelleberg S."/>
            <person name="Egan S."/>
            <person name="Saunders N."/>
            <person name="Thomas T."/>
            <person name="Ferriera S."/>
            <person name="Johnson J."/>
            <person name="Kravitz S."/>
            <person name="Halpern A."/>
            <person name="Remington K."/>
            <person name="Beeson K."/>
            <person name="Tran B."/>
            <person name="Rogers Y.-H."/>
            <person name="Friedman R."/>
            <person name="Venter J.C."/>
        </authorList>
    </citation>
    <scope>NUCLEOTIDE SEQUENCE [LARGE SCALE GENOMIC DNA]</scope>
    <source>
        <strain evidence="1 2">D2</strain>
    </source>
</reference>
<proteinExistence type="predicted"/>
<gene>
    <name evidence="1" type="ORF">PTD2_20922</name>
</gene>